<evidence type="ECO:0000313" key="6">
    <source>
        <dbReference type="EMBL" id="MBN9671605.1"/>
    </source>
</evidence>
<evidence type="ECO:0000259" key="5">
    <source>
        <dbReference type="Pfam" id="PF07732"/>
    </source>
</evidence>
<evidence type="ECO:0000313" key="7">
    <source>
        <dbReference type="Proteomes" id="UP000664096"/>
    </source>
</evidence>
<feature type="domain" description="Plastocyanin-like" evidence="4">
    <location>
        <begin position="377"/>
        <end position="480"/>
    </location>
</feature>
<evidence type="ECO:0000259" key="3">
    <source>
        <dbReference type="Pfam" id="PF00394"/>
    </source>
</evidence>
<dbReference type="InterPro" id="IPR011706">
    <property type="entry name" value="Cu-oxidase_C"/>
</dbReference>
<keyword evidence="2" id="KW-0560">Oxidoreductase</keyword>
<reference evidence="6" key="1">
    <citation type="submission" date="2020-12" db="EMBL/GenBank/DDBJ databases">
        <title>Oil enriched cultivation method for isolating marine PHA-producing bacteria.</title>
        <authorList>
            <person name="Zheng W."/>
            <person name="Yu S."/>
            <person name="Huang Y."/>
        </authorList>
    </citation>
    <scope>NUCLEOTIDE SEQUENCE</scope>
    <source>
        <strain evidence="6">SY-2-12</strain>
    </source>
</reference>
<dbReference type="SUPFAM" id="SSF49503">
    <property type="entry name" value="Cupredoxins"/>
    <property type="match status" value="3"/>
</dbReference>
<name>A0A939EH22_9HYPH</name>
<dbReference type="Pfam" id="PF00394">
    <property type="entry name" value="Cu-oxidase"/>
    <property type="match status" value="1"/>
</dbReference>
<dbReference type="Pfam" id="PF07732">
    <property type="entry name" value="Cu-oxidase_3"/>
    <property type="match status" value="1"/>
</dbReference>
<sequence>MFFTGRTFRQQTSVFSGHHVMDRRSILKAALLGTASLAAPSFSLARTPDGLFELTAGKGQGRLYGDAGGLSELWLYNDRLPGPEIRVKRGERVRVLFKNTLDEPTSVHWHGIRIDNAMDGVAGLTQPPVQPGESFEYDFVAPDAGTYWYHAHTMSWNQVPRGLAGPLIVEDEKPHFPVKRDITLFLSDWRLDDKGLLETASFGAMHDFAHAGRLGNWLTINGQSMPDIPLQQGRWHRLRLINASASRVLDLAPDRFGAQVIGLDGQAFSAPREISGTLQLAPAQRMDLIVRPEKTGTLPFEMMTGKPFTFARFQVTETDSEDLQLTLPPANDLEEPDLSFARELPLVMAGGAMGGMRSLMRDGVSLNPREMMEAGLFWAFNGSAGMEDTPFFTANQGETIVLESRNDTAFPHAIHLHGHHFRVLERNGVKLDHQDWRDTFTTVPEETVKIAFVADNPGKWLLHCHMLGHSASGMMNWFEVS</sequence>
<proteinExistence type="predicted"/>
<dbReference type="PANTHER" id="PTHR11709:SF2">
    <property type="entry name" value="MULTICOPPER OXIDASE LPR1"/>
    <property type="match status" value="1"/>
</dbReference>
<dbReference type="InterPro" id="IPR008972">
    <property type="entry name" value="Cupredoxin"/>
</dbReference>
<feature type="domain" description="Plastocyanin-like" evidence="5">
    <location>
        <begin position="70"/>
        <end position="173"/>
    </location>
</feature>
<dbReference type="InterPro" id="IPR045087">
    <property type="entry name" value="Cu-oxidase_fam"/>
</dbReference>
<dbReference type="PROSITE" id="PS00080">
    <property type="entry name" value="MULTICOPPER_OXIDASE2"/>
    <property type="match status" value="1"/>
</dbReference>
<dbReference type="InterPro" id="IPR011707">
    <property type="entry name" value="Cu-oxidase-like_N"/>
</dbReference>
<dbReference type="Pfam" id="PF07731">
    <property type="entry name" value="Cu-oxidase_2"/>
    <property type="match status" value="1"/>
</dbReference>
<gene>
    <name evidence="6" type="ORF">JF539_14745</name>
</gene>
<evidence type="ECO:0000259" key="4">
    <source>
        <dbReference type="Pfam" id="PF07731"/>
    </source>
</evidence>
<protein>
    <submittedName>
        <fullName evidence="6">Multicopper oxidase family protein</fullName>
    </submittedName>
</protein>
<dbReference type="InterPro" id="IPR001117">
    <property type="entry name" value="Cu-oxidase_2nd"/>
</dbReference>
<dbReference type="Gene3D" id="2.60.40.420">
    <property type="entry name" value="Cupredoxins - blue copper proteins"/>
    <property type="match status" value="3"/>
</dbReference>
<dbReference type="GO" id="GO:0005507">
    <property type="term" value="F:copper ion binding"/>
    <property type="evidence" value="ECO:0007669"/>
    <property type="project" value="InterPro"/>
</dbReference>
<dbReference type="CDD" id="cd13861">
    <property type="entry name" value="CuRO_1_CumA_like"/>
    <property type="match status" value="1"/>
</dbReference>
<evidence type="ECO:0000256" key="1">
    <source>
        <dbReference type="ARBA" id="ARBA00022723"/>
    </source>
</evidence>
<dbReference type="GO" id="GO:0016491">
    <property type="term" value="F:oxidoreductase activity"/>
    <property type="evidence" value="ECO:0007669"/>
    <property type="project" value="UniProtKB-KW"/>
</dbReference>
<evidence type="ECO:0000256" key="2">
    <source>
        <dbReference type="ARBA" id="ARBA00023002"/>
    </source>
</evidence>
<dbReference type="EMBL" id="JAEKJZ010000002">
    <property type="protein sequence ID" value="MBN9671605.1"/>
    <property type="molecule type" value="Genomic_DNA"/>
</dbReference>
<dbReference type="Proteomes" id="UP000664096">
    <property type="component" value="Unassembled WGS sequence"/>
</dbReference>
<keyword evidence="1" id="KW-0479">Metal-binding</keyword>
<dbReference type="GO" id="GO:0030288">
    <property type="term" value="C:outer membrane-bounded periplasmic space"/>
    <property type="evidence" value="ECO:0007669"/>
    <property type="project" value="TreeGrafter"/>
</dbReference>
<dbReference type="PANTHER" id="PTHR11709">
    <property type="entry name" value="MULTI-COPPER OXIDASE"/>
    <property type="match status" value="1"/>
</dbReference>
<organism evidence="6 7">
    <name type="scientific">Roseibium aggregatum</name>
    <dbReference type="NCBI Taxonomy" id="187304"/>
    <lineage>
        <taxon>Bacteria</taxon>
        <taxon>Pseudomonadati</taxon>
        <taxon>Pseudomonadota</taxon>
        <taxon>Alphaproteobacteria</taxon>
        <taxon>Hyphomicrobiales</taxon>
        <taxon>Stappiaceae</taxon>
        <taxon>Roseibium</taxon>
    </lineage>
</organism>
<accession>A0A939EH22</accession>
<dbReference type="AlphaFoldDB" id="A0A939EH22"/>
<dbReference type="InterPro" id="IPR002355">
    <property type="entry name" value="Cu_oxidase_Cu_BS"/>
</dbReference>
<feature type="domain" description="Plastocyanin-like" evidence="3">
    <location>
        <begin position="181"/>
        <end position="294"/>
    </location>
</feature>
<comment type="caution">
    <text evidence="6">The sequence shown here is derived from an EMBL/GenBank/DDBJ whole genome shotgun (WGS) entry which is preliminary data.</text>
</comment>